<dbReference type="CDD" id="cd01610">
    <property type="entry name" value="PAP2_like"/>
    <property type="match status" value="1"/>
</dbReference>
<accession>C3XBC0</accession>
<evidence type="ECO:0000313" key="4">
    <source>
        <dbReference type="Proteomes" id="UP000005089"/>
    </source>
</evidence>
<dbReference type="Gene3D" id="1.20.144.10">
    <property type="entry name" value="Phosphatidic acid phosphatase type 2/haloperoxidase"/>
    <property type="match status" value="1"/>
</dbReference>
<dbReference type="InterPro" id="IPR000326">
    <property type="entry name" value="PAP2/HPO"/>
</dbReference>
<dbReference type="HOGENOM" id="CLU_072573_10_1_4"/>
<keyword evidence="1" id="KW-1133">Transmembrane helix</keyword>
<evidence type="ECO:0000256" key="1">
    <source>
        <dbReference type="SAM" id="Phobius"/>
    </source>
</evidence>
<dbReference type="AlphaFoldDB" id="C3XBC0"/>
<feature type="domain" description="Phosphatidic acid phosphatase type 2/haloperoxidase" evidence="2">
    <location>
        <begin position="96"/>
        <end position="209"/>
    </location>
</feature>
<feature type="transmembrane region" description="Helical" evidence="1">
    <location>
        <begin position="194"/>
        <end position="215"/>
    </location>
</feature>
<sequence length="220" mass="25045">MLHQNQHLFGHINTNCSDSIETGSEETSSRLMNNFLFCIINQYRYPSLDIFMNVGTVLGNFFNMFWVLPLFLVAGLFFPMRKIAIPGFRKIQISEIVFLLLVGYIITGILVTVLKFGLHMPRPSVVFGSYVVHSWEIPDSPYSFPSGHSAFAMLIAATFWMRTNKIMLKAILLIYIVWVGLSRINLGMHFPFDVVSGFAIGAFSAWLANNVLFSLKKRYL</sequence>
<dbReference type="SMART" id="SM00014">
    <property type="entry name" value="acidPPc"/>
    <property type="match status" value="1"/>
</dbReference>
<evidence type="ECO:0000259" key="2">
    <source>
        <dbReference type="SMART" id="SM00014"/>
    </source>
</evidence>
<gene>
    <name evidence="3" type="ORF">OFBG_01524</name>
</gene>
<dbReference type="InterPro" id="IPR036938">
    <property type="entry name" value="PAP2/HPO_sf"/>
</dbReference>
<dbReference type="Proteomes" id="UP000005089">
    <property type="component" value="Unassembled WGS sequence"/>
</dbReference>
<keyword evidence="1" id="KW-0812">Transmembrane</keyword>
<dbReference type="Pfam" id="PF01569">
    <property type="entry name" value="PAP2"/>
    <property type="match status" value="1"/>
</dbReference>
<feature type="transmembrane region" description="Helical" evidence="1">
    <location>
        <begin position="142"/>
        <end position="161"/>
    </location>
</feature>
<feature type="transmembrane region" description="Helical" evidence="1">
    <location>
        <begin position="168"/>
        <end position="188"/>
    </location>
</feature>
<dbReference type="STRING" id="847.BRW83_0573"/>
<keyword evidence="4" id="KW-1185">Reference proteome</keyword>
<protein>
    <submittedName>
        <fullName evidence="3">PAP2 family protein</fullName>
    </submittedName>
</protein>
<feature type="transmembrane region" description="Helical" evidence="1">
    <location>
        <begin position="98"/>
        <end position="118"/>
    </location>
</feature>
<dbReference type="PANTHER" id="PTHR14969">
    <property type="entry name" value="SPHINGOSINE-1-PHOSPHATE PHOSPHOHYDROLASE"/>
    <property type="match status" value="1"/>
</dbReference>
<name>C3XBC0_OXAFO</name>
<proteinExistence type="predicted"/>
<reference evidence="3 4" key="1">
    <citation type="submission" date="2009-02" db="EMBL/GenBank/DDBJ databases">
        <title>The Genome Sequence of Oxalobacter formigenes OXCC13.</title>
        <authorList>
            <consortium name="The Broad Institute Genome Sequencing Platform"/>
            <person name="Ward D."/>
            <person name="Young S.K."/>
            <person name="Kodira C.D."/>
            <person name="Zeng Q."/>
            <person name="Koehrsen M."/>
            <person name="Alvarado L."/>
            <person name="Berlin A."/>
            <person name="Borenstein D."/>
            <person name="Chen Z."/>
            <person name="Engels R."/>
            <person name="Freedman E."/>
            <person name="Gellesch M."/>
            <person name="Goldberg J."/>
            <person name="Griggs A."/>
            <person name="Gujja S."/>
            <person name="Heiman D."/>
            <person name="Hepburn T."/>
            <person name="Howarth C."/>
            <person name="Jen D."/>
            <person name="Larson L."/>
            <person name="Lewis B."/>
            <person name="Mehta T."/>
            <person name="Park D."/>
            <person name="Pearson M."/>
            <person name="Roberts A."/>
            <person name="Saif S."/>
            <person name="Shea T."/>
            <person name="Shenoy N."/>
            <person name="Sisk P."/>
            <person name="Stolte C."/>
            <person name="Sykes S."/>
            <person name="Walk T."/>
            <person name="White J."/>
            <person name="Yandava C."/>
            <person name="Allison M.J."/>
            <person name="Lander E."/>
            <person name="Nusbaum C."/>
            <person name="Galagan J."/>
            <person name="Birren B."/>
        </authorList>
    </citation>
    <scope>NUCLEOTIDE SEQUENCE [LARGE SCALE GENOMIC DNA]</scope>
    <source>
        <strain evidence="3 4">OXCC13</strain>
    </source>
</reference>
<keyword evidence="1" id="KW-0472">Membrane</keyword>
<dbReference type="eggNOG" id="COG0671">
    <property type="taxonomic scope" value="Bacteria"/>
</dbReference>
<organism evidence="3 4">
    <name type="scientific">Oxalobacter formigenes OXCC13</name>
    <dbReference type="NCBI Taxonomy" id="556269"/>
    <lineage>
        <taxon>Bacteria</taxon>
        <taxon>Pseudomonadati</taxon>
        <taxon>Pseudomonadota</taxon>
        <taxon>Betaproteobacteria</taxon>
        <taxon>Burkholderiales</taxon>
        <taxon>Oxalobacteraceae</taxon>
        <taxon>Oxalobacter</taxon>
    </lineage>
</organism>
<dbReference type="EMBL" id="GG658170">
    <property type="protein sequence ID" value="EEO30496.1"/>
    <property type="molecule type" value="Genomic_DNA"/>
</dbReference>
<dbReference type="PANTHER" id="PTHR14969:SF13">
    <property type="entry name" value="AT30094P"/>
    <property type="match status" value="1"/>
</dbReference>
<evidence type="ECO:0000313" key="3">
    <source>
        <dbReference type="EMBL" id="EEO30496.1"/>
    </source>
</evidence>
<dbReference type="SUPFAM" id="SSF48317">
    <property type="entry name" value="Acid phosphatase/Vanadium-dependent haloperoxidase"/>
    <property type="match status" value="1"/>
</dbReference>
<feature type="transmembrane region" description="Helical" evidence="1">
    <location>
        <begin position="57"/>
        <end position="78"/>
    </location>
</feature>